<keyword evidence="1" id="KW-0732">Signal</keyword>
<dbReference type="Gene3D" id="3.40.30.60">
    <property type="entry name" value="FHIPEP family, domain 1"/>
    <property type="match status" value="1"/>
</dbReference>
<evidence type="ECO:0000313" key="3">
    <source>
        <dbReference type="Proteomes" id="UP000315010"/>
    </source>
</evidence>
<keyword evidence="3" id="KW-1185">Reference proteome</keyword>
<gene>
    <name evidence="2" type="ORF">CA13_15860</name>
</gene>
<proteinExistence type="predicted"/>
<organism evidence="2 3">
    <name type="scientific">Novipirellula herctigrandis</name>
    <dbReference type="NCBI Taxonomy" id="2527986"/>
    <lineage>
        <taxon>Bacteria</taxon>
        <taxon>Pseudomonadati</taxon>
        <taxon>Planctomycetota</taxon>
        <taxon>Planctomycetia</taxon>
        <taxon>Pirellulales</taxon>
        <taxon>Pirellulaceae</taxon>
        <taxon>Novipirellula</taxon>
    </lineage>
</organism>
<accession>A0A5C5Z0F2</accession>
<evidence type="ECO:0000313" key="2">
    <source>
        <dbReference type="EMBL" id="TWT80173.1"/>
    </source>
</evidence>
<comment type="caution">
    <text evidence="2">The sequence shown here is derived from an EMBL/GenBank/DDBJ whole genome shotgun (WGS) entry which is preliminary data.</text>
</comment>
<protein>
    <submittedName>
        <fullName evidence="2">Uncharacterized protein</fullName>
    </submittedName>
</protein>
<dbReference type="InterPro" id="IPR042194">
    <property type="entry name" value="FHIPEP_1"/>
</dbReference>
<reference evidence="2 3" key="1">
    <citation type="submission" date="2019-02" db="EMBL/GenBank/DDBJ databases">
        <title>Deep-cultivation of Planctomycetes and their phenomic and genomic characterization uncovers novel biology.</title>
        <authorList>
            <person name="Wiegand S."/>
            <person name="Jogler M."/>
            <person name="Boedeker C."/>
            <person name="Pinto D."/>
            <person name="Vollmers J."/>
            <person name="Rivas-Marin E."/>
            <person name="Kohn T."/>
            <person name="Peeters S.H."/>
            <person name="Heuer A."/>
            <person name="Rast P."/>
            <person name="Oberbeckmann S."/>
            <person name="Bunk B."/>
            <person name="Jeske O."/>
            <person name="Meyerdierks A."/>
            <person name="Storesund J.E."/>
            <person name="Kallscheuer N."/>
            <person name="Luecker S."/>
            <person name="Lage O.M."/>
            <person name="Pohl T."/>
            <person name="Merkel B.J."/>
            <person name="Hornburger P."/>
            <person name="Mueller R.-W."/>
            <person name="Bruemmer F."/>
            <person name="Labrenz M."/>
            <person name="Spormann A.M."/>
            <person name="Op Den Camp H."/>
            <person name="Overmann J."/>
            <person name="Amann R."/>
            <person name="Jetten M.S.M."/>
            <person name="Mascher T."/>
            <person name="Medema M.H."/>
            <person name="Devos D.P."/>
            <person name="Kaster A.-K."/>
            <person name="Ovreas L."/>
            <person name="Rohde M."/>
            <person name="Galperin M.Y."/>
            <person name="Jogler C."/>
        </authorList>
    </citation>
    <scope>NUCLEOTIDE SEQUENCE [LARGE SCALE GENOMIC DNA]</scope>
    <source>
        <strain evidence="2 3">CA13</strain>
    </source>
</reference>
<evidence type="ECO:0000256" key="1">
    <source>
        <dbReference type="SAM" id="SignalP"/>
    </source>
</evidence>
<feature type="chain" id="PRO_5023129152" evidence="1">
    <location>
        <begin position="28"/>
        <end position="192"/>
    </location>
</feature>
<dbReference type="AlphaFoldDB" id="A0A5C5Z0F2"/>
<dbReference type="RefSeq" id="WP_146395248.1">
    <property type="nucleotide sequence ID" value="NZ_SJPJ01000001.1"/>
</dbReference>
<dbReference type="EMBL" id="SJPJ01000001">
    <property type="protein sequence ID" value="TWT80173.1"/>
    <property type="molecule type" value="Genomic_DNA"/>
</dbReference>
<name>A0A5C5Z0F2_9BACT</name>
<sequence length="192" mass="21669" precursor="true">MDRRLFLARISSLAAAASAIPATNALGATSENLTLPDIASDDAKDPMRVGLGRRFVSDLRTSGYWEVIIEQVHFHRQQMRDRKLCMPLIRFNDDFSLPDDAYYFEIYGVKVFSSNLSPEYLLSSSPLSEDVRREYENLSVRLATLAERCQHVWPTELKEAAGIVTSVRRSLSPIDKTVRMEGARNGSRVLTN</sequence>
<dbReference type="Proteomes" id="UP000315010">
    <property type="component" value="Unassembled WGS sequence"/>
</dbReference>
<feature type="signal peptide" evidence="1">
    <location>
        <begin position="1"/>
        <end position="27"/>
    </location>
</feature>